<proteinExistence type="predicted"/>
<evidence type="ECO:0000313" key="4">
    <source>
        <dbReference type="Proteomes" id="UP000018208"/>
    </source>
</evidence>
<dbReference type="EMBL" id="AUWU02000005">
    <property type="protein sequence ID" value="KAH0572736.1"/>
    <property type="molecule type" value="Genomic_DNA"/>
</dbReference>
<evidence type="ECO:0000313" key="3">
    <source>
        <dbReference type="EMBL" id="KAH0572736.1"/>
    </source>
</evidence>
<gene>
    <name evidence="2" type="ORF">SS50377_10606</name>
    <name evidence="3" type="ORF">SS50377_24849</name>
</gene>
<dbReference type="VEuPathDB" id="GiardiaDB:SS50377_24849"/>
<evidence type="ECO:0000313" key="2">
    <source>
        <dbReference type="EMBL" id="EST49120.1"/>
    </source>
</evidence>
<dbReference type="Proteomes" id="UP000018208">
    <property type="component" value="Unassembled WGS sequence"/>
</dbReference>
<keyword evidence="4" id="KW-1185">Reference proteome</keyword>
<dbReference type="AlphaFoldDB" id="V6LX03"/>
<dbReference type="EMBL" id="KI545956">
    <property type="protein sequence ID" value="EST49120.1"/>
    <property type="molecule type" value="Genomic_DNA"/>
</dbReference>
<accession>V6LX03</accession>
<sequence>MGSCQSDSPDIRPRAQSEEFAPSSKQVYRAAKRIKIRTKIRYYLEEQDIEEYNRTVALMSENEYRKKQQLMTPVSSDIILCQEVSLPTRLRCGSGLSEVN</sequence>
<evidence type="ECO:0000256" key="1">
    <source>
        <dbReference type="SAM" id="MobiDB-lite"/>
    </source>
</evidence>
<feature type="region of interest" description="Disordered" evidence="1">
    <location>
        <begin position="1"/>
        <end position="22"/>
    </location>
</feature>
<reference evidence="2 3" key="1">
    <citation type="journal article" date="2014" name="PLoS Genet.">
        <title>The Genome of Spironucleus salmonicida Highlights a Fish Pathogen Adapted to Fluctuating Environments.</title>
        <authorList>
            <person name="Xu F."/>
            <person name="Jerlstrom-Hultqvist J."/>
            <person name="Einarsson E."/>
            <person name="Astvaldsson A."/>
            <person name="Svard S.G."/>
            <person name="Andersson J.O."/>
        </authorList>
    </citation>
    <scope>NUCLEOTIDE SEQUENCE</scope>
    <source>
        <strain evidence="3">ATCC 50377</strain>
    </source>
</reference>
<reference evidence="3" key="2">
    <citation type="submission" date="2020-12" db="EMBL/GenBank/DDBJ databases">
        <title>New Spironucleus salmonicida genome in near-complete chromosomes.</title>
        <authorList>
            <person name="Xu F."/>
            <person name="Kurt Z."/>
            <person name="Jimenez-Gonzalez A."/>
            <person name="Astvaldsson A."/>
            <person name="Andersson J.O."/>
            <person name="Svard S.G."/>
        </authorList>
    </citation>
    <scope>NUCLEOTIDE SEQUENCE</scope>
    <source>
        <strain evidence="3">ATCC 50377</strain>
    </source>
</reference>
<organism evidence="2">
    <name type="scientific">Spironucleus salmonicida</name>
    <dbReference type="NCBI Taxonomy" id="348837"/>
    <lineage>
        <taxon>Eukaryota</taxon>
        <taxon>Metamonada</taxon>
        <taxon>Diplomonadida</taxon>
        <taxon>Hexamitidae</taxon>
        <taxon>Hexamitinae</taxon>
        <taxon>Spironucleus</taxon>
    </lineage>
</organism>
<name>V6LX03_9EUKA</name>
<protein>
    <submittedName>
        <fullName evidence="2">Uncharacterized protein</fullName>
    </submittedName>
</protein>